<evidence type="ECO:0000256" key="5">
    <source>
        <dbReference type="ARBA" id="ARBA00023049"/>
    </source>
</evidence>
<dbReference type="Pfam" id="PF14464">
    <property type="entry name" value="Prok-JAB"/>
    <property type="match status" value="1"/>
</dbReference>
<accession>A0ABW0U2I7</accession>
<keyword evidence="8" id="KW-1185">Reference proteome</keyword>
<dbReference type="InterPro" id="IPR051929">
    <property type="entry name" value="VirAsm_ModProt"/>
</dbReference>
<dbReference type="PANTHER" id="PTHR34858:SF1">
    <property type="entry name" value="CYSO-CYSTEINE PEPTIDASE"/>
    <property type="match status" value="1"/>
</dbReference>
<reference evidence="8" key="1">
    <citation type="journal article" date="2019" name="Int. J. Syst. Evol. Microbiol.">
        <title>The Global Catalogue of Microorganisms (GCM) 10K type strain sequencing project: providing services to taxonomists for standard genome sequencing and annotation.</title>
        <authorList>
            <consortium name="The Broad Institute Genomics Platform"/>
            <consortium name="The Broad Institute Genome Sequencing Center for Infectious Disease"/>
            <person name="Wu L."/>
            <person name="Ma J."/>
        </authorList>
    </citation>
    <scope>NUCLEOTIDE SEQUENCE [LARGE SCALE GENOMIC DNA]</scope>
    <source>
        <strain evidence="8">CGMCC 1.15790</strain>
    </source>
</reference>
<evidence type="ECO:0000256" key="4">
    <source>
        <dbReference type="ARBA" id="ARBA00022833"/>
    </source>
</evidence>
<dbReference type="SUPFAM" id="SSF102712">
    <property type="entry name" value="JAB1/MPN domain"/>
    <property type="match status" value="1"/>
</dbReference>
<evidence type="ECO:0000256" key="3">
    <source>
        <dbReference type="ARBA" id="ARBA00022801"/>
    </source>
</evidence>
<dbReference type="InterPro" id="IPR037518">
    <property type="entry name" value="MPN"/>
</dbReference>
<keyword evidence="4" id="KW-0862">Zinc</keyword>
<keyword evidence="3" id="KW-0378">Hydrolase</keyword>
<evidence type="ECO:0000313" key="8">
    <source>
        <dbReference type="Proteomes" id="UP001596143"/>
    </source>
</evidence>
<comment type="caution">
    <text evidence="7">The sequence shown here is derived from an EMBL/GenBank/DDBJ whole genome shotgun (WGS) entry which is preliminary data.</text>
</comment>
<organism evidence="7 8">
    <name type="scientific">Aliibacillus thermotolerans</name>
    <dbReference type="NCBI Taxonomy" id="1834418"/>
    <lineage>
        <taxon>Bacteria</taxon>
        <taxon>Bacillati</taxon>
        <taxon>Bacillota</taxon>
        <taxon>Bacilli</taxon>
        <taxon>Bacillales</taxon>
        <taxon>Bacillaceae</taxon>
        <taxon>Aliibacillus</taxon>
    </lineage>
</organism>
<evidence type="ECO:0000313" key="7">
    <source>
        <dbReference type="EMBL" id="MFC5627598.1"/>
    </source>
</evidence>
<gene>
    <name evidence="7" type="ORF">ACFPTR_01630</name>
</gene>
<dbReference type="Proteomes" id="UP001596143">
    <property type="component" value="Unassembled WGS sequence"/>
</dbReference>
<dbReference type="EMBL" id="JBHSPF010000007">
    <property type="protein sequence ID" value="MFC5627598.1"/>
    <property type="molecule type" value="Genomic_DNA"/>
</dbReference>
<evidence type="ECO:0000256" key="2">
    <source>
        <dbReference type="ARBA" id="ARBA00022723"/>
    </source>
</evidence>
<sequence>MEGKKEHLGLKKEILIKKDVWERMLQHCMKEKPLEACGILSGEAGKCEKIWEMQNIARSSYSFEMSQVELENKLQKIEKAKGQTLTGIYHSHPTAEPIPSQQDIENAHYHEAVYFIISLSKKYPRVKCYQIIGKKCLPVRLKIFND</sequence>
<keyword evidence="1" id="KW-0645">Protease</keyword>
<dbReference type="InterPro" id="IPR028090">
    <property type="entry name" value="JAB_dom_prok"/>
</dbReference>
<keyword evidence="2" id="KW-0479">Metal-binding</keyword>
<dbReference type="PROSITE" id="PS50249">
    <property type="entry name" value="MPN"/>
    <property type="match status" value="1"/>
</dbReference>
<evidence type="ECO:0000256" key="1">
    <source>
        <dbReference type="ARBA" id="ARBA00022670"/>
    </source>
</evidence>
<evidence type="ECO:0000259" key="6">
    <source>
        <dbReference type="PROSITE" id="PS50249"/>
    </source>
</evidence>
<dbReference type="PANTHER" id="PTHR34858">
    <property type="entry name" value="CYSO-CYSTEINE PEPTIDASE"/>
    <property type="match status" value="1"/>
</dbReference>
<feature type="domain" description="MPN" evidence="6">
    <location>
        <begin position="14"/>
        <end position="135"/>
    </location>
</feature>
<proteinExistence type="predicted"/>
<dbReference type="Gene3D" id="3.40.140.10">
    <property type="entry name" value="Cytidine Deaminase, domain 2"/>
    <property type="match status" value="1"/>
</dbReference>
<dbReference type="CDD" id="cd08070">
    <property type="entry name" value="MPN_like"/>
    <property type="match status" value="1"/>
</dbReference>
<keyword evidence="5" id="KW-0482">Metalloprotease</keyword>
<name>A0ABW0U2I7_9BACI</name>
<dbReference type="RefSeq" id="WP_270895514.1">
    <property type="nucleotide sequence ID" value="NZ_JBHSPF010000007.1"/>
</dbReference>
<protein>
    <submittedName>
        <fullName evidence="7">M67 family metallopeptidase</fullName>
    </submittedName>
</protein>